<dbReference type="GO" id="GO:0012505">
    <property type="term" value="C:endomembrane system"/>
    <property type="evidence" value="ECO:0007669"/>
    <property type="project" value="UniProtKB-SubCell"/>
</dbReference>
<accession>A0A5R9Q1I4</accession>
<dbReference type="AlphaFoldDB" id="A0A5R9Q1I4"/>
<name>A0A5R9Q1I4_9GAMM</name>
<comment type="subcellular location">
    <subcellularLocation>
        <location evidence="1">Endomembrane system</location>
        <topology evidence="1">Multi-pass membrane protein</topology>
    </subcellularLocation>
</comment>
<feature type="transmembrane region" description="Helical" evidence="5">
    <location>
        <begin position="93"/>
        <end position="124"/>
    </location>
</feature>
<evidence type="ECO:0000256" key="5">
    <source>
        <dbReference type="SAM" id="Phobius"/>
    </source>
</evidence>
<proteinExistence type="predicted"/>
<evidence type="ECO:0000256" key="3">
    <source>
        <dbReference type="ARBA" id="ARBA00022989"/>
    </source>
</evidence>
<dbReference type="Gene3D" id="1.20.120.1630">
    <property type="match status" value="1"/>
</dbReference>
<dbReference type="OrthoDB" id="9811969at2"/>
<evidence type="ECO:0000256" key="2">
    <source>
        <dbReference type="ARBA" id="ARBA00022692"/>
    </source>
</evidence>
<dbReference type="InterPro" id="IPR007318">
    <property type="entry name" value="Phopholipid_MeTrfase"/>
</dbReference>
<dbReference type="GO" id="GO:0032259">
    <property type="term" value="P:methylation"/>
    <property type="evidence" value="ECO:0007669"/>
    <property type="project" value="UniProtKB-KW"/>
</dbReference>
<keyword evidence="6" id="KW-0489">Methyltransferase</keyword>
<evidence type="ECO:0000256" key="4">
    <source>
        <dbReference type="ARBA" id="ARBA00023136"/>
    </source>
</evidence>
<keyword evidence="6" id="KW-0808">Transferase</keyword>
<comment type="caution">
    <text evidence="6">The sequence shown here is derived from an EMBL/GenBank/DDBJ whole genome shotgun (WGS) entry which is preliminary data.</text>
</comment>
<dbReference type="Proteomes" id="UP000309186">
    <property type="component" value="Unassembled WGS sequence"/>
</dbReference>
<evidence type="ECO:0000313" key="7">
    <source>
        <dbReference type="Proteomes" id="UP000309186"/>
    </source>
</evidence>
<evidence type="ECO:0000313" key="6">
    <source>
        <dbReference type="EMBL" id="TLX47008.1"/>
    </source>
</evidence>
<keyword evidence="3 5" id="KW-1133">Transmembrane helix</keyword>
<feature type="transmembrane region" description="Helical" evidence="5">
    <location>
        <begin position="12"/>
        <end position="31"/>
    </location>
</feature>
<evidence type="ECO:0000256" key="1">
    <source>
        <dbReference type="ARBA" id="ARBA00004127"/>
    </source>
</evidence>
<feature type="transmembrane region" description="Helical" evidence="5">
    <location>
        <begin position="43"/>
        <end position="62"/>
    </location>
</feature>
<dbReference type="GO" id="GO:0008168">
    <property type="term" value="F:methyltransferase activity"/>
    <property type="evidence" value="ECO:0007669"/>
    <property type="project" value="UniProtKB-KW"/>
</dbReference>
<dbReference type="PANTHER" id="PTHR12714">
    <property type="entry name" value="PROTEIN-S ISOPRENYLCYSTEINE O-METHYLTRANSFERASE"/>
    <property type="match status" value="1"/>
</dbReference>
<protein>
    <submittedName>
        <fullName evidence="6">Protein-S-isoprenylcysteine methyltransferase</fullName>
    </submittedName>
</protein>
<organism evidence="6 7">
    <name type="scientific">Pseudoalteromonas phenolica</name>
    <dbReference type="NCBI Taxonomy" id="161398"/>
    <lineage>
        <taxon>Bacteria</taxon>
        <taxon>Pseudomonadati</taxon>
        <taxon>Pseudomonadota</taxon>
        <taxon>Gammaproteobacteria</taxon>
        <taxon>Alteromonadales</taxon>
        <taxon>Pseudoalteromonadaceae</taxon>
        <taxon>Pseudoalteromonas</taxon>
    </lineage>
</organism>
<keyword evidence="2 5" id="KW-0812">Transmembrane</keyword>
<sequence>MHVLDNKVPPPVVAVFCASAMYWLAHSKFAIPINILAHMKLEIALTILLVAVLIAFCAVWSFKQAQTTISPTKPQNSAALVTTGLFKHSRNPMYVAVALSLFAFAVYLADALSLAGVGAFVLFITQFQIKPEERILKEKFGAPYDVYLTKVRRWI</sequence>
<gene>
    <name evidence="6" type="ORF">C1E24_10955</name>
</gene>
<dbReference type="Pfam" id="PF04191">
    <property type="entry name" value="PEMT"/>
    <property type="match status" value="1"/>
</dbReference>
<reference evidence="6 7" key="1">
    <citation type="submission" date="2018-01" db="EMBL/GenBank/DDBJ databases">
        <title>Co-occurrence of chitin degradation, pigmentation and bioactivity in marine Pseudoalteromonas.</title>
        <authorList>
            <person name="Paulsen S."/>
            <person name="Gram L."/>
            <person name="Machado H."/>
        </authorList>
    </citation>
    <scope>NUCLEOTIDE SEQUENCE [LARGE SCALE GENOMIC DNA]</scope>
    <source>
        <strain evidence="6 7">S3663</strain>
    </source>
</reference>
<dbReference type="PANTHER" id="PTHR12714:SF24">
    <property type="entry name" value="SLR1182 PROTEIN"/>
    <property type="match status" value="1"/>
</dbReference>
<dbReference type="EMBL" id="PPSW01000015">
    <property type="protein sequence ID" value="TLX47008.1"/>
    <property type="molecule type" value="Genomic_DNA"/>
</dbReference>
<keyword evidence="4 5" id="KW-0472">Membrane</keyword>
<dbReference type="RefSeq" id="WP_138481368.1">
    <property type="nucleotide sequence ID" value="NZ_PPSW01000015.1"/>
</dbReference>